<proteinExistence type="predicted"/>
<dbReference type="InterPro" id="IPR048661">
    <property type="entry name" value="CPL1-like"/>
</dbReference>
<accession>A0A8K0NV06</accession>
<feature type="chain" id="PRO_5035422724" description="Protein CPL1-like domain-containing protein" evidence="1">
    <location>
        <begin position="28"/>
        <end position="307"/>
    </location>
</feature>
<feature type="signal peptide" evidence="1">
    <location>
        <begin position="1"/>
        <end position="27"/>
    </location>
</feature>
<evidence type="ECO:0000259" key="2">
    <source>
        <dbReference type="Pfam" id="PF21671"/>
    </source>
</evidence>
<dbReference type="Proteomes" id="UP000812966">
    <property type="component" value="Unassembled WGS sequence"/>
</dbReference>
<dbReference type="PANTHER" id="PTHR35192:SF2">
    <property type="entry name" value="APPLE DOMAIN-CONTAINING PROTEIN"/>
    <property type="match status" value="1"/>
</dbReference>
<dbReference type="AlphaFoldDB" id="A0A8K0NV06"/>
<name>A0A8K0NV06_9TREE</name>
<protein>
    <recommendedName>
        <fullName evidence="2">Protein CPL1-like domain-containing protein</fullName>
    </recommendedName>
</protein>
<dbReference type="EMBL" id="JABELV010000018">
    <property type="protein sequence ID" value="KAG7566951.1"/>
    <property type="molecule type" value="Genomic_DNA"/>
</dbReference>
<dbReference type="Pfam" id="PF21671">
    <property type="entry name" value="CPL1-like"/>
    <property type="match status" value="1"/>
</dbReference>
<evidence type="ECO:0000313" key="4">
    <source>
        <dbReference type="Proteomes" id="UP000812966"/>
    </source>
</evidence>
<reference evidence="3" key="1">
    <citation type="submission" date="2020-04" db="EMBL/GenBank/DDBJ databases">
        <title>Analysis of mating type loci in Filobasidium floriforme.</title>
        <authorList>
            <person name="Nowrousian M."/>
        </authorList>
    </citation>
    <scope>NUCLEOTIDE SEQUENCE</scope>
    <source>
        <strain evidence="3">CBS 6242</strain>
    </source>
</reference>
<dbReference type="PANTHER" id="PTHR35192">
    <property type="entry name" value="PROTEIN, PUTATIVE-RELATED"/>
    <property type="match status" value="1"/>
</dbReference>
<comment type="caution">
    <text evidence="3">The sequence shown here is derived from an EMBL/GenBank/DDBJ whole genome shotgun (WGS) entry which is preliminary data.</text>
</comment>
<evidence type="ECO:0000313" key="3">
    <source>
        <dbReference type="EMBL" id="KAG7566951.1"/>
    </source>
</evidence>
<dbReference type="InterPro" id="IPR038955">
    <property type="entry name" value="PriA/CPL1_fungi"/>
</dbReference>
<organism evidence="3 4">
    <name type="scientific">Filobasidium floriforme</name>
    <dbReference type="NCBI Taxonomy" id="5210"/>
    <lineage>
        <taxon>Eukaryota</taxon>
        <taxon>Fungi</taxon>
        <taxon>Dikarya</taxon>
        <taxon>Basidiomycota</taxon>
        <taxon>Agaricomycotina</taxon>
        <taxon>Tremellomycetes</taxon>
        <taxon>Filobasidiales</taxon>
        <taxon>Filobasidiaceae</taxon>
        <taxon>Filobasidium</taxon>
    </lineage>
</organism>
<evidence type="ECO:0000256" key="1">
    <source>
        <dbReference type="SAM" id="SignalP"/>
    </source>
</evidence>
<gene>
    <name evidence="3" type="ORF">FFLO_01330</name>
</gene>
<feature type="domain" description="Protein CPL1-like" evidence="2">
    <location>
        <begin position="237"/>
        <end position="289"/>
    </location>
</feature>
<sequence length="307" mass="33343">MRSSLPLYTQLAALALLFLAIVPTARATGSVFDIIDNLFDNVIHPPANAQPVKGTTNACKCLQSISLPNFQGYLTTDEVDKNGDLNLDLTYNVGQCKNRQITVKLVDPKKGQSVSCCKNPREKFQADFFYGYDGKNSELDLSIYLGGGPGKNKCEKKTKDVCTPKTVGQKFQFEISVAGCNQKKVFEFGCVANPTPSHIKHIKARSEAILGLPPRHFRCPAGGRVCPVAGTGATKQWECVQDNDIESCGGCPGTEDAQDCTDIAGVSAVQCMNKTCIVAKCLRGHTLVDNECVKDVELVRQQNKYAL</sequence>
<keyword evidence="4" id="KW-1185">Reference proteome</keyword>
<keyword evidence="1" id="KW-0732">Signal</keyword>